<accession>A0A5C5YEI2</accession>
<evidence type="ECO:0000313" key="7">
    <source>
        <dbReference type="EMBL" id="TWT74157.1"/>
    </source>
</evidence>
<comment type="caution">
    <text evidence="7">The sequence shown here is derived from an EMBL/GenBank/DDBJ whole genome shotgun (WGS) entry which is preliminary data.</text>
</comment>
<dbReference type="AlphaFoldDB" id="A0A5C5YEI2"/>
<dbReference type="PROSITE" id="PS00297">
    <property type="entry name" value="HSP70_1"/>
    <property type="match status" value="1"/>
</dbReference>
<dbReference type="GO" id="GO:0005524">
    <property type="term" value="F:ATP binding"/>
    <property type="evidence" value="ECO:0007669"/>
    <property type="project" value="UniProtKB-KW"/>
</dbReference>
<proteinExistence type="inferred from homology"/>
<organism evidence="7 8">
    <name type="scientific">Allorhodopirellula solitaria</name>
    <dbReference type="NCBI Taxonomy" id="2527987"/>
    <lineage>
        <taxon>Bacteria</taxon>
        <taxon>Pseudomonadati</taxon>
        <taxon>Planctomycetota</taxon>
        <taxon>Planctomycetia</taxon>
        <taxon>Pirellulales</taxon>
        <taxon>Pirellulaceae</taxon>
        <taxon>Allorhodopirellula</taxon>
    </lineage>
</organism>
<dbReference type="Gene3D" id="2.60.34.10">
    <property type="entry name" value="Substrate Binding Domain Of DNAk, Chain A, domain 1"/>
    <property type="match status" value="1"/>
</dbReference>
<dbReference type="Gene3D" id="3.90.640.10">
    <property type="entry name" value="Actin, Chain A, domain 4"/>
    <property type="match status" value="1"/>
</dbReference>
<dbReference type="PANTHER" id="PTHR19375">
    <property type="entry name" value="HEAT SHOCK PROTEIN 70KDA"/>
    <property type="match status" value="1"/>
</dbReference>
<evidence type="ECO:0000256" key="6">
    <source>
        <dbReference type="SAM" id="MobiDB-lite"/>
    </source>
</evidence>
<dbReference type="CDD" id="cd24029">
    <property type="entry name" value="ASKHA_NBD_HSP70_DnaK_HscA_HscC"/>
    <property type="match status" value="1"/>
</dbReference>
<reference evidence="7 8" key="1">
    <citation type="submission" date="2019-02" db="EMBL/GenBank/DDBJ databases">
        <title>Deep-cultivation of Planctomycetes and their phenomic and genomic characterization uncovers novel biology.</title>
        <authorList>
            <person name="Wiegand S."/>
            <person name="Jogler M."/>
            <person name="Boedeker C."/>
            <person name="Pinto D."/>
            <person name="Vollmers J."/>
            <person name="Rivas-Marin E."/>
            <person name="Kohn T."/>
            <person name="Peeters S.H."/>
            <person name="Heuer A."/>
            <person name="Rast P."/>
            <person name="Oberbeckmann S."/>
            <person name="Bunk B."/>
            <person name="Jeske O."/>
            <person name="Meyerdierks A."/>
            <person name="Storesund J.E."/>
            <person name="Kallscheuer N."/>
            <person name="Luecker S."/>
            <person name="Lage O.M."/>
            <person name="Pohl T."/>
            <person name="Merkel B.J."/>
            <person name="Hornburger P."/>
            <person name="Mueller R.-W."/>
            <person name="Bruemmer F."/>
            <person name="Labrenz M."/>
            <person name="Spormann A.M."/>
            <person name="Op Den Camp H."/>
            <person name="Overmann J."/>
            <person name="Amann R."/>
            <person name="Jetten M.S.M."/>
            <person name="Mascher T."/>
            <person name="Medema M.H."/>
            <person name="Devos D.P."/>
            <person name="Kaster A.-K."/>
            <person name="Ovreas L."/>
            <person name="Rohde M."/>
            <person name="Galperin M.Y."/>
            <person name="Jogler C."/>
        </authorList>
    </citation>
    <scope>NUCLEOTIDE SEQUENCE [LARGE SCALE GENOMIC DNA]</scope>
    <source>
        <strain evidence="7 8">CA85</strain>
    </source>
</reference>
<evidence type="ECO:0000256" key="3">
    <source>
        <dbReference type="ARBA" id="ARBA00022840"/>
    </source>
</evidence>
<dbReference type="Proteomes" id="UP000318053">
    <property type="component" value="Unassembled WGS sequence"/>
</dbReference>
<dbReference type="InterPro" id="IPR029047">
    <property type="entry name" value="HSP70_peptide-bd_sf"/>
</dbReference>
<evidence type="ECO:0000256" key="4">
    <source>
        <dbReference type="ARBA" id="ARBA00023186"/>
    </source>
</evidence>
<feature type="region of interest" description="Disordered" evidence="6">
    <location>
        <begin position="528"/>
        <end position="576"/>
    </location>
</feature>
<feature type="compositionally biased region" description="Acidic residues" evidence="6">
    <location>
        <begin position="560"/>
        <end position="576"/>
    </location>
</feature>
<dbReference type="InterPro" id="IPR043129">
    <property type="entry name" value="ATPase_NBD"/>
</dbReference>
<dbReference type="GO" id="GO:0140662">
    <property type="term" value="F:ATP-dependent protein folding chaperone"/>
    <property type="evidence" value="ECO:0007669"/>
    <property type="project" value="InterPro"/>
</dbReference>
<keyword evidence="2 5" id="KW-0547">Nucleotide-binding</keyword>
<dbReference type="PRINTS" id="PR00301">
    <property type="entry name" value="HEATSHOCK70"/>
</dbReference>
<evidence type="ECO:0000256" key="2">
    <source>
        <dbReference type="ARBA" id="ARBA00022741"/>
    </source>
</evidence>
<dbReference type="InterPro" id="IPR018181">
    <property type="entry name" value="Heat_shock_70_CS"/>
</dbReference>
<dbReference type="FunFam" id="3.90.640.10:FF:000003">
    <property type="entry name" value="Molecular chaperone DnaK"/>
    <property type="match status" value="1"/>
</dbReference>
<dbReference type="EMBL" id="SJPK01000002">
    <property type="protein sequence ID" value="TWT74157.1"/>
    <property type="molecule type" value="Genomic_DNA"/>
</dbReference>
<keyword evidence="3 5" id="KW-0067">ATP-binding</keyword>
<evidence type="ECO:0000256" key="5">
    <source>
        <dbReference type="RuleBase" id="RU003322"/>
    </source>
</evidence>
<comment type="similarity">
    <text evidence="1 5">Belongs to the heat shock protein 70 family.</text>
</comment>
<name>A0A5C5YEI2_9BACT</name>
<dbReference type="InterPro" id="IPR013126">
    <property type="entry name" value="Hsp_70_fam"/>
</dbReference>
<protein>
    <submittedName>
        <fullName evidence="7">Chaperone protein DnaK</fullName>
    </submittedName>
</protein>
<gene>
    <name evidence="7" type="primary">dnaK_1</name>
    <name evidence="7" type="ORF">CA85_10440</name>
</gene>
<dbReference type="PROSITE" id="PS00329">
    <property type="entry name" value="HSP70_2"/>
    <property type="match status" value="1"/>
</dbReference>
<sequence>MGTGIVPSEKQNRSRGKAEPIAPAAPLGIDLGTTFSCVAQVNSRGVPRTLPNADGDLVTPSVVFFDTDACVVGKEAVKAAFVQPEMIARCVKREIGKPAFWKAFDGEQYPPEVIQSLILEKLKEDAQLKVGPVVDAVITVPAYFSEPKRRATQDAGRLAGLNVLDIINEPTAAAIAFGVEEGFLDAGGEAKSEETILVYDLGGGTFDVSVVRVETNRFRVLATDGDFQLGGVDWDQKIADQISADFFVEHLVDPSDTALGEQRLLSEAEDAKRSLSSREKVPIHFEHGGESLSVPLTRKAFEQMTASLLERTRFTTSKVVRDAGLKWADVTRILLVGGSTRMPAVTEMLENESGMRVDHSLAADEAVAHGAAIYANLIRRTEGSQPRLQLDNVEITNVNSHDLGVLGLEKATGMQRNKVLLRRNTALPAKHGAAFTTATDGQTSVAVRVVEGGDAGGNHSTAIGKCVIRGLPPGLPEGTQVNVVFQYENNGRLTVRATIPSLGKAAKMDIQRESSLSDSRLAEWSTRIRNRSNGSAAEMPAPEGAAPEGAGQSNSGKAESDEDGLSDIFDIDDFLQ</sequence>
<dbReference type="Gene3D" id="3.30.420.40">
    <property type="match status" value="2"/>
</dbReference>
<dbReference type="OrthoDB" id="9766019at2"/>
<keyword evidence="4" id="KW-0143">Chaperone</keyword>
<dbReference type="SUPFAM" id="SSF53067">
    <property type="entry name" value="Actin-like ATPase domain"/>
    <property type="match status" value="2"/>
</dbReference>
<evidence type="ECO:0000313" key="8">
    <source>
        <dbReference type="Proteomes" id="UP000318053"/>
    </source>
</evidence>
<dbReference type="SUPFAM" id="SSF100920">
    <property type="entry name" value="Heat shock protein 70kD (HSP70), peptide-binding domain"/>
    <property type="match status" value="1"/>
</dbReference>
<dbReference type="Pfam" id="PF00012">
    <property type="entry name" value="HSP70"/>
    <property type="match status" value="2"/>
</dbReference>
<dbReference type="FunFam" id="3.30.420.40:FF:000545">
    <property type="entry name" value="Endoplasmic reticulum chaperone BiP"/>
    <property type="match status" value="1"/>
</dbReference>
<keyword evidence="8" id="KW-1185">Reference proteome</keyword>
<evidence type="ECO:0000256" key="1">
    <source>
        <dbReference type="ARBA" id="ARBA00007381"/>
    </source>
</evidence>
<dbReference type="PROSITE" id="PS01036">
    <property type="entry name" value="HSP70_3"/>
    <property type="match status" value="1"/>
</dbReference>
<feature type="compositionally biased region" description="Low complexity" evidence="6">
    <location>
        <begin position="536"/>
        <end position="551"/>
    </location>
</feature>